<dbReference type="Pfam" id="PF04654">
    <property type="entry name" value="DUF599"/>
    <property type="match status" value="1"/>
</dbReference>
<dbReference type="PANTHER" id="PTHR31881:SF6">
    <property type="entry name" value="OS09G0494600 PROTEIN"/>
    <property type="match status" value="1"/>
</dbReference>
<keyword evidence="1" id="KW-0812">Transmembrane</keyword>
<dbReference type="InterPro" id="IPR006747">
    <property type="entry name" value="DUF599"/>
</dbReference>
<dbReference type="AlphaFoldDB" id="A0A7N0V8N0"/>
<dbReference type="Proteomes" id="UP000594263">
    <property type="component" value="Unplaced"/>
</dbReference>
<name>A0A7N0V8N0_KALFE</name>
<proteinExistence type="predicted"/>
<dbReference type="OMA" id="MIAVNFE"/>
<organism evidence="2 3">
    <name type="scientific">Kalanchoe fedtschenkoi</name>
    <name type="common">Lavender scallops</name>
    <name type="synonym">South American air plant</name>
    <dbReference type="NCBI Taxonomy" id="63787"/>
    <lineage>
        <taxon>Eukaryota</taxon>
        <taxon>Viridiplantae</taxon>
        <taxon>Streptophyta</taxon>
        <taxon>Embryophyta</taxon>
        <taxon>Tracheophyta</taxon>
        <taxon>Spermatophyta</taxon>
        <taxon>Magnoliopsida</taxon>
        <taxon>eudicotyledons</taxon>
        <taxon>Gunneridae</taxon>
        <taxon>Pentapetalae</taxon>
        <taxon>Saxifragales</taxon>
        <taxon>Crassulaceae</taxon>
        <taxon>Kalanchoe</taxon>
    </lineage>
</organism>
<sequence>MKENHLTTADLLSFWLKDNEKKNILAVQTLRNMIMGSTLMATTSILLCCGLAAVISSTYSVKKPLNDSVLGGHGELMIAVNFELVGFFVELE</sequence>
<evidence type="ECO:0000256" key="1">
    <source>
        <dbReference type="SAM" id="Phobius"/>
    </source>
</evidence>
<protein>
    <submittedName>
        <fullName evidence="2">Uncharacterized protein</fullName>
    </submittedName>
</protein>
<keyword evidence="3" id="KW-1185">Reference proteome</keyword>
<evidence type="ECO:0000313" key="2">
    <source>
        <dbReference type="EnsemblPlants" id="Kaladp0393s0015.1.v1.1"/>
    </source>
</evidence>
<keyword evidence="1" id="KW-1133">Transmembrane helix</keyword>
<evidence type="ECO:0000313" key="3">
    <source>
        <dbReference type="Proteomes" id="UP000594263"/>
    </source>
</evidence>
<keyword evidence="1" id="KW-0472">Membrane</keyword>
<dbReference type="EnsemblPlants" id="Kaladp0393s0015.1.v1.1">
    <property type="protein sequence ID" value="Kaladp0393s0015.1.v1.1"/>
    <property type="gene ID" value="Kaladp0393s0015.v1.1"/>
</dbReference>
<feature type="transmembrane region" description="Helical" evidence="1">
    <location>
        <begin position="33"/>
        <end position="55"/>
    </location>
</feature>
<accession>A0A7N0V8N0</accession>
<dbReference type="Gramene" id="Kaladp0393s0015.1.v1.1">
    <property type="protein sequence ID" value="Kaladp0393s0015.1.v1.1"/>
    <property type="gene ID" value="Kaladp0393s0015.v1.1"/>
</dbReference>
<reference evidence="2" key="1">
    <citation type="submission" date="2021-01" db="UniProtKB">
        <authorList>
            <consortium name="EnsemblPlants"/>
        </authorList>
    </citation>
    <scope>IDENTIFICATION</scope>
</reference>
<dbReference type="PANTHER" id="PTHR31881">
    <property type="match status" value="1"/>
</dbReference>